<feature type="region of interest" description="Disordered" evidence="2">
    <location>
        <begin position="173"/>
        <end position="216"/>
    </location>
</feature>
<feature type="compositionally biased region" description="Polar residues" evidence="2">
    <location>
        <begin position="126"/>
        <end position="146"/>
    </location>
</feature>
<evidence type="ECO:0000313" key="5">
    <source>
        <dbReference type="EMBL" id="TRM57915.1"/>
    </source>
</evidence>
<dbReference type="SUPFAM" id="SSF54768">
    <property type="entry name" value="dsRNA-binding domain-like"/>
    <property type="match status" value="1"/>
</dbReference>
<dbReference type="SMART" id="SM00358">
    <property type="entry name" value="DSRM"/>
    <property type="match status" value="1"/>
</dbReference>
<dbReference type="InterPro" id="IPR014720">
    <property type="entry name" value="dsRBD_dom"/>
</dbReference>
<proteinExistence type="predicted"/>
<keyword evidence="1" id="KW-0694">RNA-binding</keyword>
<keyword evidence="3" id="KW-0472">Membrane</keyword>
<organism evidence="5 6">
    <name type="scientific">Schizophyllum amplum</name>
    <dbReference type="NCBI Taxonomy" id="97359"/>
    <lineage>
        <taxon>Eukaryota</taxon>
        <taxon>Fungi</taxon>
        <taxon>Dikarya</taxon>
        <taxon>Basidiomycota</taxon>
        <taxon>Agaricomycotina</taxon>
        <taxon>Agaricomycetes</taxon>
        <taxon>Agaricomycetidae</taxon>
        <taxon>Agaricales</taxon>
        <taxon>Schizophyllaceae</taxon>
        <taxon>Schizophyllum</taxon>
    </lineage>
</organism>
<comment type="caution">
    <text evidence="5">The sequence shown here is derived from an EMBL/GenBank/DDBJ whole genome shotgun (WGS) entry which is preliminary data.</text>
</comment>
<feature type="domain" description="DRBM" evidence="4">
    <location>
        <begin position="233"/>
        <end position="313"/>
    </location>
</feature>
<feature type="region of interest" description="Disordered" evidence="2">
    <location>
        <begin position="75"/>
        <end position="104"/>
    </location>
</feature>
<feature type="compositionally biased region" description="Acidic residues" evidence="2">
    <location>
        <begin position="78"/>
        <end position="87"/>
    </location>
</feature>
<name>A0A550BZD5_9AGAR</name>
<dbReference type="EMBL" id="VDMD01000041">
    <property type="protein sequence ID" value="TRM57915.1"/>
    <property type="molecule type" value="Genomic_DNA"/>
</dbReference>
<evidence type="ECO:0000256" key="2">
    <source>
        <dbReference type="SAM" id="MobiDB-lite"/>
    </source>
</evidence>
<dbReference type="Proteomes" id="UP000320762">
    <property type="component" value="Unassembled WGS sequence"/>
</dbReference>
<feature type="transmembrane region" description="Helical" evidence="3">
    <location>
        <begin position="12"/>
        <end position="35"/>
    </location>
</feature>
<dbReference type="PROSITE" id="PS50137">
    <property type="entry name" value="DS_RBD"/>
    <property type="match status" value="1"/>
</dbReference>
<keyword evidence="3" id="KW-1133">Transmembrane helix</keyword>
<evidence type="ECO:0000259" key="4">
    <source>
        <dbReference type="PROSITE" id="PS50137"/>
    </source>
</evidence>
<evidence type="ECO:0000256" key="3">
    <source>
        <dbReference type="SAM" id="Phobius"/>
    </source>
</evidence>
<dbReference type="AlphaFoldDB" id="A0A550BZD5"/>
<sequence>MPPLFRRYFLTALTSPFFLLHVFAFSLTLVAVVAAYDTNSILVTTSGSVGALVAFIVGVFAKHLERKRVPRPKHDLEFASESEEDSDGERSSYSTPAASSLPSDSDIVATGAQIHRQAPRAIAPLSYTTRDSTTSSPARGVSSPQGPATAWAGAARASPTIASTFSPLVGMPVPSFPQPSPRAVATRAAPSSTTQHVQSSHPGSHMSATGSHLSATGSRAPVIATTTSMPFSPPVKGLDKVNTFLRRSGGLAWVAKENGWTLRSTFSEEGQAHMKTHICRISVNGKHMGAGSASVKKHAEDAAAEDVLQKLAPNWRA</sequence>
<keyword evidence="6" id="KW-1185">Reference proteome</keyword>
<feature type="compositionally biased region" description="Polar residues" evidence="2">
    <location>
        <begin position="189"/>
        <end position="216"/>
    </location>
</feature>
<dbReference type="Pfam" id="PF00035">
    <property type="entry name" value="dsrm"/>
    <property type="match status" value="1"/>
</dbReference>
<keyword evidence="3" id="KW-0812">Transmembrane</keyword>
<protein>
    <recommendedName>
        <fullName evidence="4">DRBM domain-containing protein</fullName>
    </recommendedName>
</protein>
<evidence type="ECO:0000256" key="1">
    <source>
        <dbReference type="PROSITE-ProRule" id="PRU00266"/>
    </source>
</evidence>
<feature type="transmembrane region" description="Helical" evidence="3">
    <location>
        <begin position="41"/>
        <end position="61"/>
    </location>
</feature>
<feature type="region of interest" description="Disordered" evidence="2">
    <location>
        <begin position="119"/>
        <end position="155"/>
    </location>
</feature>
<accession>A0A550BZD5</accession>
<evidence type="ECO:0000313" key="6">
    <source>
        <dbReference type="Proteomes" id="UP000320762"/>
    </source>
</evidence>
<dbReference type="GO" id="GO:0003723">
    <property type="term" value="F:RNA binding"/>
    <property type="evidence" value="ECO:0007669"/>
    <property type="project" value="UniProtKB-UniRule"/>
</dbReference>
<gene>
    <name evidence="5" type="ORF">BD626DRAFT_513300</name>
</gene>
<reference evidence="5 6" key="1">
    <citation type="journal article" date="2019" name="New Phytol.">
        <title>Comparative genomics reveals unique wood-decay strategies and fruiting body development in the Schizophyllaceae.</title>
        <authorList>
            <person name="Almasi E."/>
            <person name="Sahu N."/>
            <person name="Krizsan K."/>
            <person name="Balint B."/>
            <person name="Kovacs G.M."/>
            <person name="Kiss B."/>
            <person name="Cseklye J."/>
            <person name="Drula E."/>
            <person name="Henrissat B."/>
            <person name="Nagy I."/>
            <person name="Chovatia M."/>
            <person name="Adam C."/>
            <person name="LaButti K."/>
            <person name="Lipzen A."/>
            <person name="Riley R."/>
            <person name="Grigoriev I.V."/>
            <person name="Nagy L.G."/>
        </authorList>
    </citation>
    <scope>NUCLEOTIDE SEQUENCE [LARGE SCALE GENOMIC DNA]</scope>
    <source>
        <strain evidence="5 6">NL-1724</strain>
    </source>
</reference>
<dbReference type="Gene3D" id="3.30.160.20">
    <property type="match status" value="1"/>
</dbReference>